<gene>
    <name evidence="4" type="ORF">PPYR_04772</name>
    <name evidence="2" type="ORF">PPYR_10614</name>
    <name evidence="3" type="ORF">PPYR_10615</name>
</gene>
<dbReference type="EMBL" id="VVIM01000002">
    <property type="protein sequence ID" value="KAB0802586.1"/>
    <property type="molecule type" value="Genomic_DNA"/>
</dbReference>
<evidence type="ECO:0000313" key="5">
    <source>
        <dbReference type="Proteomes" id="UP000327044"/>
    </source>
</evidence>
<reference evidence="2 5" key="2">
    <citation type="journal article" date="2018" name="Elife">
        <title>Firefly genomes illuminate parallel origins of bioluminescence in beetles.</title>
        <authorList>
            <person name="Fallon T.R."/>
            <person name="Lower S.E."/>
            <person name="Chang C.H."/>
            <person name="Bessho-Uehara M."/>
            <person name="Martin G.J."/>
            <person name="Bewick A.J."/>
            <person name="Behringer M."/>
            <person name="Debat H.J."/>
            <person name="Wong I."/>
            <person name="Day J.C."/>
            <person name="Suvorov A."/>
            <person name="Silva C.J."/>
            <person name="Stanger-Hall K.F."/>
            <person name="Hall D.W."/>
            <person name="Schmitz R.J."/>
            <person name="Nelson D.R."/>
            <person name="Lewis S.M."/>
            <person name="Shigenobu S."/>
            <person name="Bybee S.M."/>
            <person name="Larracuente A.M."/>
            <person name="Oba Y."/>
            <person name="Weng J.K."/>
        </authorList>
    </citation>
    <scope>NUCLEOTIDE SEQUENCE [LARGE SCALE GENOMIC DNA]</scope>
    <source>
        <strain evidence="2">1611_PpyrPB1</strain>
        <tissue evidence="2">Whole body</tissue>
    </source>
</reference>
<organism evidence="1">
    <name type="scientific">Photinus pyralis</name>
    <name type="common">Common eastern firefly</name>
    <name type="synonym">Lampyris pyralis</name>
    <dbReference type="NCBI Taxonomy" id="7054"/>
    <lineage>
        <taxon>Eukaryota</taxon>
        <taxon>Metazoa</taxon>
        <taxon>Ecdysozoa</taxon>
        <taxon>Arthropoda</taxon>
        <taxon>Hexapoda</taxon>
        <taxon>Insecta</taxon>
        <taxon>Pterygota</taxon>
        <taxon>Neoptera</taxon>
        <taxon>Endopterygota</taxon>
        <taxon>Coleoptera</taxon>
        <taxon>Polyphaga</taxon>
        <taxon>Elateriformia</taxon>
        <taxon>Elateroidea</taxon>
        <taxon>Lampyridae</taxon>
        <taxon>Lampyrinae</taxon>
        <taxon>Photinus</taxon>
    </lineage>
</organism>
<dbReference type="Proteomes" id="UP000327044">
    <property type="component" value="Unassembled WGS sequence"/>
</dbReference>
<reference evidence="1" key="1">
    <citation type="journal article" date="2016" name="Sci. Rep.">
        <title>Molecular characterization of firefly nuptial gifts: a multi-omics approach sheds light on postcopulatory sexual selection.</title>
        <authorList>
            <person name="Al-Wathiqui N."/>
            <person name="Fallon T.R."/>
            <person name="South A."/>
            <person name="Weng J.K."/>
            <person name="Lewis S.M."/>
        </authorList>
    </citation>
    <scope>NUCLEOTIDE SEQUENCE</scope>
</reference>
<dbReference type="InParanoid" id="A0A1Y1MZ54"/>
<name>A0A1Y1MZ54_PHOPY</name>
<dbReference type="EMBL" id="VVIM01000007">
    <property type="protein sequence ID" value="KAB0796553.1"/>
    <property type="molecule type" value="Genomic_DNA"/>
</dbReference>
<dbReference type="AlphaFoldDB" id="A0A1Y1MZ54"/>
<evidence type="ECO:0000313" key="3">
    <source>
        <dbReference type="EMBL" id="KAB0796554.1"/>
    </source>
</evidence>
<sequence length="356" mass="40086">MDVPMPFVDTPPADTEVEVVTEPMTDLDCLKMMVQRQATTLEEFVRDQRKVNQEFLNSLVQLTRSNATASPSAVPAEATVIAPSLCEPPTGQCIVNPLASSTPQPIAAASRVIDRVNVSEWKEVAMSLAKRSLVGPLVEKPLFNPVRFHPVIFLERFDRYFRLARFDEVEKLEVVRGCLIGTALDWMSVRGKSWRDFEHFKGDFLAYFWSIDQQHAERTRLTSKRFIAEGGLSMPQYFLKQVSLFRAFQPPIPEEMIVADIMRQYPQSIRALWAVCPVRDVDGALKFLERQDVAGDKRPRTFSEPVSAVVAQRPRLDEDSDDQEVVRNLVYPFPPPSVSVVRGSSGMGSGNANRKG</sequence>
<evidence type="ECO:0000313" key="1">
    <source>
        <dbReference type="EMBL" id="JAV89675.1"/>
    </source>
</evidence>
<proteinExistence type="predicted"/>
<protein>
    <submittedName>
        <fullName evidence="1">Uncharacterized protein</fullName>
    </submittedName>
</protein>
<evidence type="ECO:0000313" key="2">
    <source>
        <dbReference type="EMBL" id="KAB0796553.1"/>
    </source>
</evidence>
<dbReference type="OrthoDB" id="6784515at2759"/>
<keyword evidence="5" id="KW-1185">Reference proteome</keyword>
<dbReference type="EMBL" id="GEZM01019386">
    <property type="protein sequence ID" value="JAV89675.1"/>
    <property type="molecule type" value="Transcribed_RNA"/>
</dbReference>
<evidence type="ECO:0000313" key="4">
    <source>
        <dbReference type="EMBL" id="KAB0802586.1"/>
    </source>
</evidence>
<reference evidence="2" key="3">
    <citation type="submission" date="2019-08" db="EMBL/GenBank/DDBJ databases">
        <authorList>
            <consortium name="Photinus pyralis genome working group"/>
            <person name="Fallon T.R."/>
            <person name="Sander Lower S.E."/>
            <person name="Weng J.-K."/>
        </authorList>
    </citation>
    <scope>NUCLEOTIDE SEQUENCE</scope>
    <source>
        <strain evidence="2">1611_PpyrPB1</strain>
        <tissue evidence="2">Whole body</tissue>
    </source>
</reference>
<accession>A0A1Y1MZ54</accession>
<dbReference type="EMBL" id="VVIM01000007">
    <property type="protein sequence ID" value="KAB0796554.1"/>
    <property type="molecule type" value="Genomic_DNA"/>
</dbReference>